<gene>
    <name evidence="2" type="ORF">FIBSPDRAFT_367409</name>
</gene>
<feature type="region of interest" description="Disordered" evidence="1">
    <location>
        <begin position="252"/>
        <end position="273"/>
    </location>
</feature>
<evidence type="ECO:0000256" key="1">
    <source>
        <dbReference type="SAM" id="MobiDB-lite"/>
    </source>
</evidence>
<dbReference type="EMBL" id="KV417518">
    <property type="protein sequence ID" value="KZP25794.1"/>
    <property type="molecule type" value="Genomic_DNA"/>
</dbReference>
<organism evidence="2 3">
    <name type="scientific">Athelia psychrophila</name>
    <dbReference type="NCBI Taxonomy" id="1759441"/>
    <lineage>
        <taxon>Eukaryota</taxon>
        <taxon>Fungi</taxon>
        <taxon>Dikarya</taxon>
        <taxon>Basidiomycota</taxon>
        <taxon>Agaricomycotina</taxon>
        <taxon>Agaricomycetes</taxon>
        <taxon>Agaricomycetidae</taxon>
        <taxon>Atheliales</taxon>
        <taxon>Atheliaceae</taxon>
        <taxon>Athelia</taxon>
    </lineage>
</organism>
<evidence type="ECO:0000313" key="3">
    <source>
        <dbReference type="Proteomes" id="UP000076532"/>
    </source>
</evidence>
<dbReference type="Proteomes" id="UP000076532">
    <property type="component" value="Unassembled WGS sequence"/>
</dbReference>
<accession>A0A166P7B3</accession>
<sequence>MPDPFSDGPNNHPSTLSVVDLKWCSSCSRAMRRDWKWDVCSHCRPRYGPAGPPRPKGAVLIPAAPLSQATHVPIPSPHPVHQVHCAACTITVHPKDMANLQFCVRCLKNGGSTNDLTSPPLIIPSQENHFKKEDAPRAMSHFNANGGPAKGLASLLFKVPSQDNHVEKGEAPRTMPHFNANGELIKSSNAHNVQKFPTHAALLPAPAPAPAPGIPPPASRLCRRWRHGCAGVILADASAAACAKCLTEGHPLHASSPSTSPSKPFKHVPERSHSLDASEVGVTSLVKKVLSALSMLIKMILRCSRDR</sequence>
<reference evidence="2 3" key="1">
    <citation type="journal article" date="2016" name="Mol. Biol. Evol.">
        <title>Comparative Genomics of Early-Diverging Mushroom-Forming Fungi Provides Insights into the Origins of Lignocellulose Decay Capabilities.</title>
        <authorList>
            <person name="Nagy L.G."/>
            <person name="Riley R."/>
            <person name="Tritt A."/>
            <person name="Adam C."/>
            <person name="Daum C."/>
            <person name="Floudas D."/>
            <person name="Sun H."/>
            <person name="Yadav J.S."/>
            <person name="Pangilinan J."/>
            <person name="Larsson K.H."/>
            <person name="Matsuura K."/>
            <person name="Barry K."/>
            <person name="Labutti K."/>
            <person name="Kuo R."/>
            <person name="Ohm R.A."/>
            <person name="Bhattacharya S.S."/>
            <person name="Shirouzu T."/>
            <person name="Yoshinaga Y."/>
            <person name="Martin F.M."/>
            <person name="Grigoriev I.V."/>
            <person name="Hibbett D.S."/>
        </authorList>
    </citation>
    <scope>NUCLEOTIDE SEQUENCE [LARGE SCALE GENOMIC DNA]</scope>
    <source>
        <strain evidence="2 3">CBS 109695</strain>
    </source>
</reference>
<dbReference type="AlphaFoldDB" id="A0A166P7B3"/>
<proteinExistence type="predicted"/>
<protein>
    <submittedName>
        <fullName evidence="2">Uncharacterized protein</fullName>
    </submittedName>
</protein>
<name>A0A166P7B3_9AGAM</name>
<evidence type="ECO:0000313" key="2">
    <source>
        <dbReference type="EMBL" id="KZP25794.1"/>
    </source>
</evidence>
<keyword evidence="3" id="KW-1185">Reference proteome</keyword>